<feature type="domain" description="Condensation" evidence="1">
    <location>
        <begin position="2"/>
        <end position="72"/>
    </location>
</feature>
<dbReference type="GO" id="GO:0031177">
    <property type="term" value="F:phosphopantetheine binding"/>
    <property type="evidence" value="ECO:0007669"/>
    <property type="project" value="TreeGrafter"/>
</dbReference>
<dbReference type="Proteomes" id="UP000268162">
    <property type="component" value="Unassembled WGS sequence"/>
</dbReference>
<dbReference type="PANTHER" id="PTHR45527">
    <property type="entry name" value="NONRIBOSOMAL PEPTIDE SYNTHETASE"/>
    <property type="match status" value="1"/>
</dbReference>
<dbReference type="EMBL" id="ML004191">
    <property type="protein sequence ID" value="RKP33213.1"/>
    <property type="molecule type" value="Genomic_DNA"/>
</dbReference>
<gene>
    <name evidence="2" type="ORF">BJ085DRAFT_3250</name>
</gene>
<dbReference type="SUPFAM" id="SSF52777">
    <property type="entry name" value="CoA-dependent acyltransferases"/>
    <property type="match status" value="1"/>
</dbReference>
<protein>
    <recommendedName>
        <fullName evidence="1">Condensation domain-containing protein</fullName>
    </recommendedName>
</protein>
<evidence type="ECO:0000313" key="3">
    <source>
        <dbReference type="Proteomes" id="UP000268162"/>
    </source>
</evidence>
<reference evidence="3" key="1">
    <citation type="journal article" date="2018" name="Nat. Microbiol.">
        <title>Leveraging single-cell genomics to expand the fungal tree of life.</title>
        <authorList>
            <person name="Ahrendt S.R."/>
            <person name="Quandt C.A."/>
            <person name="Ciobanu D."/>
            <person name="Clum A."/>
            <person name="Salamov A."/>
            <person name="Andreopoulos B."/>
            <person name="Cheng J.F."/>
            <person name="Woyke T."/>
            <person name="Pelin A."/>
            <person name="Henrissat B."/>
            <person name="Reynolds N.K."/>
            <person name="Benny G.L."/>
            <person name="Smith M.E."/>
            <person name="James T.Y."/>
            <person name="Grigoriev I.V."/>
        </authorList>
    </citation>
    <scope>NUCLEOTIDE SEQUENCE [LARGE SCALE GENOMIC DNA]</scope>
    <source>
        <strain evidence="3">RSA 468</strain>
    </source>
</reference>
<dbReference type="GO" id="GO:0003824">
    <property type="term" value="F:catalytic activity"/>
    <property type="evidence" value="ECO:0007669"/>
    <property type="project" value="InterPro"/>
</dbReference>
<dbReference type="PANTHER" id="PTHR45527:SF1">
    <property type="entry name" value="FATTY ACID SYNTHASE"/>
    <property type="match status" value="1"/>
</dbReference>
<sequence>TLIRAAWSLLLSRYTDQTDVVFGNTVSGRALPLPGIDSLLGCFINTVPFRVSLKPGMSVIELVTVIHQSAQMMVPFE</sequence>
<name>A0A4P9ZJH1_9FUNG</name>
<dbReference type="STRING" id="215637.A0A4P9ZJH1"/>
<accession>A0A4P9ZJH1</accession>
<feature type="non-terminal residue" evidence="2">
    <location>
        <position position="77"/>
    </location>
</feature>
<dbReference type="Pfam" id="PF00668">
    <property type="entry name" value="Condensation"/>
    <property type="match status" value="1"/>
</dbReference>
<dbReference type="GO" id="GO:0005737">
    <property type="term" value="C:cytoplasm"/>
    <property type="evidence" value="ECO:0007669"/>
    <property type="project" value="TreeGrafter"/>
</dbReference>
<dbReference type="InterPro" id="IPR001242">
    <property type="entry name" value="Condensation_dom"/>
</dbReference>
<proteinExistence type="predicted"/>
<evidence type="ECO:0000259" key="1">
    <source>
        <dbReference type="Pfam" id="PF00668"/>
    </source>
</evidence>
<dbReference type="GO" id="GO:0043041">
    <property type="term" value="P:amino acid activation for nonribosomal peptide biosynthetic process"/>
    <property type="evidence" value="ECO:0007669"/>
    <property type="project" value="TreeGrafter"/>
</dbReference>
<evidence type="ECO:0000313" key="2">
    <source>
        <dbReference type="EMBL" id="RKP33213.1"/>
    </source>
</evidence>
<organism evidence="2 3">
    <name type="scientific">Dimargaris cristalligena</name>
    <dbReference type="NCBI Taxonomy" id="215637"/>
    <lineage>
        <taxon>Eukaryota</taxon>
        <taxon>Fungi</taxon>
        <taxon>Fungi incertae sedis</taxon>
        <taxon>Zoopagomycota</taxon>
        <taxon>Kickxellomycotina</taxon>
        <taxon>Dimargaritomycetes</taxon>
        <taxon>Dimargaritales</taxon>
        <taxon>Dimargaritaceae</taxon>
        <taxon>Dimargaris</taxon>
    </lineage>
</organism>
<feature type="non-terminal residue" evidence="2">
    <location>
        <position position="1"/>
    </location>
</feature>
<dbReference type="AlphaFoldDB" id="A0A4P9ZJH1"/>
<keyword evidence="3" id="KW-1185">Reference proteome</keyword>
<dbReference type="Gene3D" id="3.30.559.30">
    <property type="entry name" value="Nonribosomal peptide synthetase, condensation domain"/>
    <property type="match status" value="1"/>
</dbReference>
<dbReference type="GO" id="GO:0044550">
    <property type="term" value="P:secondary metabolite biosynthetic process"/>
    <property type="evidence" value="ECO:0007669"/>
    <property type="project" value="TreeGrafter"/>
</dbReference>